<dbReference type="InterPro" id="IPR050595">
    <property type="entry name" value="Bact_response_regulator"/>
</dbReference>
<dbReference type="KEGG" id="sfc:Spiaf_1855"/>
<dbReference type="Proteomes" id="UP000007383">
    <property type="component" value="Chromosome"/>
</dbReference>
<evidence type="ECO:0000256" key="2">
    <source>
        <dbReference type="PROSITE-ProRule" id="PRU00169"/>
    </source>
</evidence>
<organism evidence="4 5">
    <name type="scientific">Spirochaeta africana (strain ATCC 700263 / DSM 8902 / Z-7692)</name>
    <dbReference type="NCBI Taxonomy" id="889378"/>
    <lineage>
        <taxon>Bacteria</taxon>
        <taxon>Pseudomonadati</taxon>
        <taxon>Spirochaetota</taxon>
        <taxon>Spirochaetia</taxon>
        <taxon>Spirochaetales</taxon>
        <taxon>Spirochaetaceae</taxon>
        <taxon>Spirochaeta</taxon>
    </lineage>
</organism>
<dbReference type="AlphaFoldDB" id="H9UK69"/>
<dbReference type="STRING" id="889378.Spiaf_1855"/>
<feature type="modified residue" description="4-aspartylphosphate" evidence="2">
    <location>
        <position position="55"/>
    </location>
</feature>
<dbReference type="RefSeq" id="WP_014455895.1">
    <property type="nucleotide sequence ID" value="NC_017098.1"/>
</dbReference>
<feature type="domain" description="Response regulatory" evidence="3">
    <location>
        <begin position="2"/>
        <end position="122"/>
    </location>
</feature>
<protein>
    <submittedName>
        <fullName evidence="4">Response regulator containing a CheY-like receiver domain and a GGDEF domain</fullName>
    </submittedName>
</protein>
<dbReference type="InterPro" id="IPR011006">
    <property type="entry name" value="CheY-like_superfamily"/>
</dbReference>
<keyword evidence="1 2" id="KW-0597">Phosphoprotein</keyword>
<dbReference type="Gene3D" id="3.40.50.2300">
    <property type="match status" value="1"/>
</dbReference>
<gene>
    <name evidence="4" type="ordered locus">Spiaf_1855</name>
</gene>
<evidence type="ECO:0000313" key="4">
    <source>
        <dbReference type="EMBL" id="AFG37912.1"/>
    </source>
</evidence>
<sequence>MTILVVDDSRIMRNIVKNSVASHRILRDADFLEAADGISALDLLEHNQVDLLLLDWNMPRLNGIELVREMRSRAEFAKLPIVMITSEAAKYNVIEAVKAGVSDYLIKPVSEKSLIDKIKRIFPEIP</sequence>
<dbReference type="GO" id="GO:0000160">
    <property type="term" value="P:phosphorelay signal transduction system"/>
    <property type="evidence" value="ECO:0007669"/>
    <property type="project" value="InterPro"/>
</dbReference>
<dbReference type="PATRIC" id="fig|889378.3.peg.1846"/>
<dbReference type="PANTHER" id="PTHR44591:SF3">
    <property type="entry name" value="RESPONSE REGULATORY DOMAIN-CONTAINING PROTEIN"/>
    <property type="match status" value="1"/>
</dbReference>
<dbReference type="OrthoDB" id="9797769at2"/>
<dbReference type="SUPFAM" id="SSF52172">
    <property type="entry name" value="CheY-like"/>
    <property type="match status" value="1"/>
</dbReference>
<dbReference type="PROSITE" id="PS50110">
    <property type="entry name" value="RESPONSE_REGULATORY"/>
    <property type="match status" value="1"/>
</dbReference>
<proteinExistence type="predicted"/>
<reference evidence="5" key="1">
    <citation type="journal article" date="2013" name="Stand. Genomic Sci.">
        <title>Complete genome sequence of the halophilic bacterium Spirochaeta africana type strain (Z-7692(T)) from the alkaline Lake Magadi in the East African Rift.</title>
        <authorList>
            <person name="Liolos K."/>
            <person name="Abt B."/>
            <person name="Scheuner C."/>
            <person name="Teshima H."/>
            <person name="Held B."/>
            <person name="Lapidus A."/>
            <person name="Nolan M."/>
            <person name="Lucas S."/>
            <person name="Deshpande S."/>
            <person name="Cheng J.F."/>
            <person name="Tapia R."/>
            <person name="Goodwin L.A."/>
            <person name="Pitluck S."/>
            <person name="Pagani I."/>
            <person name="Ivanova N."/>
            <person name="Mavromatis K."/>
            <person name="Mikhailova N."/>
            <person name="Huntemann M."/>
            <person name="Pati A."/>
            <person name="Chen A."/>
            <person name="Palaniappan K."/>
            <person name="Land M."/>
            <person name="Rohde M."/>
            <person name="Tindall B.J."/>
            <person name="Detter J.C."/>
            <person name="Goker M."/>
            <person name="Bristow J."/>
            <person name="Eisen J.A."/>
            <person name="Markowitz V."/>
            <person name="Hugenholtz P."/>
            <person name="Woyke T."/>
            <person name="Klenk H.P."/>
            <person name="Kyrpides N.C."/>
        </authorList>
    </citation>
    <scope>NUCLEOTIDE SEQUENCE</scope>
    <source>
        <strain evidence="5">ATCC 700263 / DSM 8902 / Z-7692</strain>
    </source>
</reference>
<keyword evidence="5" id="KW-1185">Reference proteome</keyword>
<dbReference type="Pfam" id="PF00072">
    <property type="entry name" value="Response_reg"/>
    <property type="match status" value="1"/>
</dbReference>
<dbReference type="HOGENOM" id="CLU_000445_69_12_12"/>
<evidence type="ECO:0000313" key="5">
    <source>
        <dbReference type="Proteomes" id="UP000007383"/>
    </source>
</evidence>
<dbReference type="EMBL" id="CP003282">
    <property type="protein sequence ID" value="AFG37912.1"/>
    <property type="molecule type" value="Genomic_DNA"/>
</dbReference>
<evidence type="ECO:0000259" key="3">
    <source>
        <dbReference type="PROSITE" id="PS50110"/>
    </source>
</evidence>
<dbReference type="eggNOG" id="COG0745">
    <property type="taxonomic scope" value="Bacteria"/>
</dbReference>
<dbReference type="InterPro" id="IPR001789">
    <property type="entry name" value="Sig_transdc_resp-reg_receiver"/>
</dbReference>
<accession>H9UK69</accession>
<dbReference type="SMART" id="SM00448">
    <property type="entry name" value="REC"/>
    <property type="match status" value="1"/>
</dbReference>
<evidence type="ECO:0000256" key="1">
    <source>
        <dbReference type="ARBA" id="ARBA00022553"/>
    </source>
</evidence>
<dbReference type="PANTHER" id="PTHR44591">
    <property type="entry name" value="STRESS RESPONSE REGULATOR PROTEIN 1"/>
    <property type="match status" value="1"/>
</dbReference>
<name>H9UK69_SPIAZ</name>